<accession>A0A318JRR4</accession>
<feature type="domain" description="RDD" evidence="7">
    <location>
        <begin position="65"/>
        <end position="163"/>
    </location>
</feature>
<dbReference type="EMBL" id="QJKF01000017">
    <property type="protein sequence ID" value="PXX57646.1"/>
    <property type="molecule type" value="Genomic_DNA"/>
</dbReference>
<keyword evidence="3 6" id="KW-1133">Transmembrane helix</keyword>
<evidence type="ECO:0000256" key="6">
    <source>
        <dbReference type="SAM" id="Phobius"/>
    </source>
</evidence>
<dbReference type="AlphaFoldDB" id="A0A318JRR4"/>
<evidence type="ECO:0000256" key="3">
    <source>
        <dbReference type="ARBA" id="ARBA00022989"/>
    </source>
</evidence>
<keyword evidence="2 6" id="KW-0812">Transmembrane</keyword>
<name>A0A318JRR4_9NOCA</name>
<evidence type="ECO:0000259" key="7">
    <source>
        <dbReference type="Pfam" id="PF06271"/>
    </source>
</evidence>
<evidence type="ECO:0000256" key="5">
    <source>
        <dbReference type="SAM" id="MobiDB-lite"/>
    </source>
</evidence>
<evidence type="ECO:0000256" key="2">
    <source>
        <dbReference type="ARBA" id="ARBA00022692"/>
    </source>
</evidence>
<feature type="compositionally biased region" description="Polar residues" evidence="5">
    <location>
        <begin position="1"/>
        <end position="14"/>
    </location>
</feature>
<gene>
    <name evidence="8" type="ORF">DFR70_11774</name>
</gene>
<evidence type="ECO:0000256" key="4">
    <source>
        <dbReference type="ARBA" id="ARBA00023136"/>
    </source>
</evidence>
<dbReference type="GO" id="GO:0016020">
    <property type="term" value="C:membrane"/>
    <property type="evidence" value="ECO:0007669"/>
    <property type="project" value="UniProtKB-SubCell"/>
</dbReference>
<keyword evidence="4 6" id="KW-0472">Membrane</keyword>
<reference evidence="8 9" key="1">
    <citation type="submission" date="2018-05" db="EMBL/GenBank/DDBJ databases">
        <title>Genomic Encyclopedia of Type Strains, Phase IV (KMG-IV): sequencing the most valuable type-strain genomes for metagenomic binning, comparative biology and taxonomic classification.</title>
        <authorList>
            <person name="Goeker M."/>
        </authorList>
    </citation>
    <scope>NUCLEOTIDE SEQUENCE [LARGE SCALE GENOMIC DNA]</scope>
    <source>
        <strain evidence="8 9">DSM 44704</strain>
    </source>
</reference>
<feature type="compositionally biased region" description="Basic and acidic residues" evidence="5">
    <location>
        <begin position="23"/>
        <end position="36"/>
    </location>
</feature>
<dbReference type="Proteomes" id="UP000247569">
    <property type="component" value="Unassembled WGS sequence"/>
</dbReference>
<proteinExistence type="predicted"/>
<sequence length="200" mass="22079">MPNSSYPPDNSDQPTPAAPNLRPHTEFHQDPDDAFRRRWSAAGPAPKPIPHGARNDPRYPSPRRLRRVLAFVVDWSLHVGAAAAVVVAGNGRVPLVGLVAVLAWLAASFLNRVIIQAVVHTTVGKALFDLRAITPDEGLFPSFGRLTKNWLLNLLLFVFATLSFQGDAAWLADVDNEFLRAVRRRDIVRHAHRPNPATPT</sequence>
<comment type="subcellular location">
    <subcellularLocation>
        <location evidence="1">Membrane</location>
        <topology evidence="1">Multi-pass membrane protein</topology>
    </subcellularLocation>
</comment>
<feature type="region of interest" description="Disordered" evidence="5">
    <location>
        <begin position="1"/>
        <end position="58"/>
    </location>
</feature>
<organism evidence="8 9">
    <name type="scientific">Nocardia tenerifensis</name>
    <dbReference type="NCBI Taxonomy" id="228006"/>
    <lineage>
        <taxon>Bacteria</taxon>
        <taxon>Bacillati</taxon>
        <taxon>Actinomycetota</taxon>
        <taxon>Actinomycetes</taxon>
        <taxon>Mycobacteriales</taxon>
        <taxon>Nocardiaceae</taxon>
        <taxon>Nocardia</taxon>
    </lineage>
</organism>
<keyword evidence="9" id="KW-1185">Reference proteome</keyword>
<evidence type="ECO:0000256" key="1">
    <source>
        <dbReference type="ARBA" id="ARBA00004141"/>
    </source>
</evidence>
<protein>
    <submittedName>
        <fullName evidence="8">RDD family protein</fullName>
    </submittedName>
</protein>
<dbReference type="InterPro" id="IPR010432">
    <property type="entry name" value="RDD"/>
</dbReference>
<feature type="transmembrane region" description="Helical" evidence="6">
    <location>
        <begin position="150"/>
        <end position="172"/>
    </location>
</feature>
<comment type="caution">
    <text evidence="8">The sequence shown here is derived from an EMBL/GenBank/DDBJ whole genome shotgun (WGS) entry which is preliminary data.</text>
</comment>
<feature type="transmembrane region" description="Helical" evidence="6">
    <location>
        <begin position="95"/>
        <end position="115"/>
    </location>
</feature>
<evidence type="ECO:0000313" key="8">
    <source>
        <dbReference type="EMBL" id="PXX57646.1"/>
    </source>
</evidence>
<dbReference type="RefSeq" id="WP_246003162.1">
    <property type="nucleotide sequence ID" value="NZ_QJKF01000017.1"/>
</dbReference>
<feature type="transmembrane region" description="Helical" evidence="6">
    <location>
        <begin position="68"/>
        <end position="89"/>
    </location>
</feature>
<evidence type="ECO:0000313" key="9">
    <source>
        <dbReference type="Proteomes" id="UP000247569"/>
    </source>
</evidence>
<dbReference type="Pfam" id="PF06271">
    <property type="entry name" value="RDD"/>
    <property type="match status" value="1"/>
</dbReference>